<keyword evidence="3 4" id="KW-0539">Nucleus</keyword>
<evidence type="ECO:0000259" key="5">
    <source>
        <dbReference type="PROSITE" id="PS51037"/>
    </source>
</evidence>
<feature type="domain" description="YEATS" evidence="5">
    <location>
        <begin position="97"/>
        <end position="240"/>
    </location>
</feature>
<dbReference type="PROSITE" id="PS51037">
    <property type="entry name" value="YEATS"/>
    <property type="match status" value="1"/>
</dbReference>
<dbReference type="EnsemblMetazoa" id="XM_022811999">
    <property type="protein sequence ID" value="XP_022667734"/>
    <property type="gene ID" value="LOC111253091"/>
</dbReference>
<dbReference type="GO" id="GO:0006355">
    <property type="term" value="P:regulation of DNA-templated transcription"/>
    <property type="evidence" value="ECO:0007669"/>
    <property type="project" value="InterPro"/>
</dbReference>
<keyword evidence="7" id="KW-1185">Reference proteome</keyword>
<protein>
    <recommendedName>
        <fullName evidence="5">YEATS domain-containing protein</fullName>
    </recommendedName>
</protein>
<evidence type="ECO:0000313" key="7">
    <source>
        <dbReference type="Proteomes" id="UP000594260"/>
    </source>
</evidence>
<dbReference type="GeneID" id="111253091"/>
<dbReference type="Gene3D" id="2.60.40.1970">
    <property type="entry name" value="YEATS domain"/>
    <property type="match status" value="1"/>
</dbReference>
<dbReference type="RefSeq" id="XP_022667734.1">
    <property type="nucleotide sequence ID" value="XM_022811999.1"/>
</dbReference>
<evidence type="ECO:0000313" key="6">
    <source>
        <dbReference type="EnsemblMetazoa" id="XP_022667734"/>
    </source>
</evidence>
<keyword evidence="2" id="KW-0804">Transcription</keyword>
<evidence type="ECO:0000256" key="3">
    <source>
        <dbReference type="ARBA" id="ARBA00023242"/>
    </source>
</evidence>
<evidence type="ECO:0000256" key="2">
    <source>
        <dbReference type="ARBA" id="ARBA00023163"/>
    </source>
</evidence>
<reference evidence="6" key="1">
    <citation type="submission" date="2021-01" db="UniProtKB">
        <authorList>
            <consortium name="EnsemblMetazoa"/>
        </authorList>
    </citation>
    <scope>IDENTIFICATION</scope>
</reference>
<dbReference type="AlphaFoldDB" id="A0A7M7KJ45"/>
<name>A0A7M7KJ45_VARDE</name>
<dbReference type="Proteomes" id="UP000594260">
    <property type="component" value="Unplaced"/>
</dbReference>
<dbReference type="GO" id="GO:0005634">
    <property type="term" value="C:nucleus"/>
    <property type="evidence" value="ECO:0007669"/>
    <property type="project" value="UniProtKB-SubCell"/>
</dbReference>
<keyword evidence="1" id="KW-0805">Transcription regulation</keyword>
<sequence>MARAEPNTNVRIFADLRKTETQWVRRCIYCSQQEKVPSAPSDLVTTATQTLATKDAVRAAGGPLELANAPIMIRCSPSRGLARATSSATINRLNTQSVSRVELSKPIVFGNSARYLGFTRDDGHTHEWTLYVRPYQNAHDLGHYIKKVIFILEPYYANEEVFQPPFEVKRTGWGEFDIDIKVIFRHRSMRALTLRHYLRLVEYDGPDQTPIYTSRMQSESYDEIVISRPSAKIKALFREETASPTRVYSTIQNRRNYTNETTDSSIADLVRQQQQMQQHSKATEDAILDQHAARRVIQLTNILKGKKKVLAEIHRVKHQLLKNHQEIRALLSIVDAQSFTPAAGEQTSTSSDELITTQ</sequence>
<dbReference type="InterPro" id="IPR055129">
    <property type="entry name" value="YEATS_dom"/>
</dbReference>
<comment type="subcellular location">
    <subcellularLocation>
        <location evidence="4">Nucleus</location>
    </subcellularLocation>
</comment>
<evidence type="ECO:0000256" key="4">
    <source>
        <dbReference type="PROSITE-ProRule" id="PRU00376"/>
    </source>
</evidence>
<dbReference type="InterPro" id="IPR005033">
    <property type="entry name" value="YEATS"/>
</dbReference>
<dbReference type="PANTHER" id="PTHR47573:SF1">
    <property type="entry name" value="PROTEIN AF-9 HOMOLOG"/>
    <property type="match status" value="1"/>
</dbReference>
<organism evidence="6 7">
    <name type="scientific">Varroa destructor</name>
    <name type="common">Honeybee mite</name>
    <dbReference type="NCBI Taxonomy" id="109461"/>
    <lineage>
        <taxon>Eukaryota</taxon>
        <taxon>Metazoa</taxon>
        <taxon>Ecdysozoa</taxon>
        <taxon>Arthropoda</taxon>
        <taxon>Chelicerata</taxon>
        <taxon>Arachnida</taxon>
        <taxon>Acari</taxon>
        <taxon>Parasitiformes</taxon>
        <taxon>Mesostigmata</taxon>
        <taxon>Gamasina</taxon>
        <taxon>Dermanyssoidea</taxon>
        <taxon>Varroidae</taxon>
        <taxon>Varroa</taxon>
    </lineage>
</organism>
<proteinExistence type="predicted"/>
<dbReference type="PANTHER" id="PTHR47573">
    <property type="entry name" value="PROTEIN AF-9 HOMOLOG"/>
    <property type="match status" value="1"/>
</dbReference>
<evidence type="ECO:0000256" key="1">
    <source>
        <dbReference type="ARBA" id="ARBA00023015"/>
    </source>
</evidence>
<dbReference type="InterPro" id="IPR038704">
    <property type="entry name" value="YEAST_sf"/>
</dbReference>
<dbReference type="Pfam" id="PF03366">
    <property type="entry name" value="YEATS"/>
    <property type="match status" value="1"/>
</dbReference>
<accession>A0A7M7KJ45</accession>